<accession>A0ABX2FG77</accession>
<evidence type="ECO:0000313" key="5">
    <source>
        <dbReference type="Proteomes" id="UP000763557"/>
    </source>
</evidence>
<feature type="domain" description="Lantibiotic dehydratase N-terminal" evidence="3">
    <location>
        <begin position="513"/>
        <end position="731"/>
    </location>
</feature>
<feature type="signal peptide" evidence="2">
    <location>
        <begin position="1"/>
        <end position="22"/>
    </location>
</feature>
<dbReference type="EMBL" id="JAAATY010000038">
    <property type="protein sequence ID" value="NRN70406.1"/>
    <property type="molecule type" value="Genomic_DNA"/>
</dbReference>
<evidence type="ECO:0000259" key="3">
    <source>
        <dbReference type="Pfam" id="PF04738"/>
    </source>
</evidence>
<comment type="caution">
    <text evidence="4">The sequence shown here is derived from an EMBL/GenBank/DDBJ whole genome shotgun (WGS) entry which is preliminary data.</text>
</comment>
<evidence type="ECO:0000313" key="4">
    <source>
        <dbReference type="EMBL" id="NRN70406.1"/>
    </source>
</evidence>
<gene>
    <name evidence="4" type="ORF">GC106_76710</name>
</gene>
<evidence type="ECO:0000256" key="2">
    <source>
        <dbReference type="SAM" id="SignalP"/>
    </source>
</evidence>
<dbReference type="RefSeq" id="WP_173141523.1">
    <property type="nucleotide sequence ID" value="NZ_CBCSGW010000034.1"/>
</dbReference>
<dbReference type="Pfam" id="PF04738">
    <property type="entry name" value="Lant_dehydr_N"/>
    <property type="match status" value="1"/>
</dbReference>
<protein>
    <recommendedName>
        <fullName evidence="3">Lantibiotic dehydratase N-terminal domain-containing protein</fullName>
    </recommendedName>
</protein>
<dbReference type="Proteomes" id="UP000763557">
    <property type="component" value="Unassembled WGS sequence"/>
</dbReference>
<organism evidence="4 5">
    <name type="scientific">Kibdelosporangium persicum</name>
    <dbReference type="NCBI Taxonomy" id="2698649"/>
    <lineage>
        <taxon>Bacteria</taxon>
        <taxon>Bacillati</taxon>
        <taxon>Actinomycetota</taxon>
        <taxon>Actinomycetes</taxon>
        <taxon>Pseudonocardiales</taxon>
        <taxon>Pseudonocardiaceae</taxon>
        <taxon>Kibdelosporangium</taxon>
    </lineage>
</organism>
<keyword evidence="2" id="KW-0732">Signal</keyword>
<evidence type="ECO:0000256" key="1">
    <source>
        <dbReference type="SAM" id="MobiDB-lite"/>
    </source>
</evidence>
<dbReference type="InterPro" id="IPR006827">
    <property type="entry name" value="Lant_deHydtase_N"/>
</dbReference>
<feature type="chain" id="PRO_5046483536" description="Lantibiotic dehydratase N-terminal domain-containing protein" evidence="2">
    <location>
        <begin position="23"/>
        <end position="800"/>
    </location>
</feature>
<feature type="region of interest" description="Disordered" evidence="1">
    <location>
        <begin position="350"/>
        <end position="369"/>
    </location>
</feature>
<reference evidence="4 5" key="1">
    <citation type="submission" date="2020-01" db="EMBL/GenBank/DDBJ databases">
        <title>Kibdelosporangium persica a novel Actinomycetes from a hot desert in Iran.</title>
        <authorList>
            <person name="Safaei N."/>
            <person name="Zaburannyi N."/>
            <person name="Mueller R."/>
            <person name="Wink J."/>
        </authorList>
    </citation>
    <scope>NUCLEOTIDE SEQUENCE [LARGE SCALE GENOMIC DNA]</scope>
    <source>
        <strain evidence="4 5">4NS15</strain>
    </source>
</reference>
<keyword evidence="5" id="KW-1185">Reference proteome</keyword>
<name>A0ABX2FG77_9PSEU</name>
<proteinExistence type="predicted"/>
<sequence length="800" mass="88132">MNAPIVALMRTAALPMAWFARAGAPELADALRQWDRDRDRLAADGLTLADAIGDVVVPHLALGAADRADALAARRLLHTLPDPIPPRAEGVVAAAADIAVRVGQTELGTRLRRTARTLTELADRHAHLDDAVDAEQRRLSELPWSVLATDPVARLAIAEAQPGVLADIQTRLGAGETWTGKRMRQRADLLWRLITRGSTRATPRGWLAHTALLQVADAPADVLPPLTDDYAVEYAANRHDGTGLAELTAPGALLAVTPLHRDIEADTLFWVIDPRTPDRLRRLRLRRTEPLRAVLDALTGSTLTLPQFTAALVPPHAEPVDRDQHQRIVHGFVQHLIRLGVVTVSLPTSATTTGWAPRTGTLPRPREGSFVDVHRRSDGPLPLAYVRRVEELSGSAMRVLDVVGSSRPRVTQTADLSETPRPVLDLMVDDLAEPPSPRRQRWDWPVPDVADTPYGRLHRWLSERLDVGPVDIDDTVLAMVGAPPSVPTAWPLDCVIVPVRPTGLPLAVFDYVRSTGTLDSRFADALAVLHPAGPVRPEWYRTFLRQVERDLGGRFVELLVPPLSAKAANAVRRPAYTEAWTGDPDVHRYYRDGLRRPSTYLPLSGLTIQRTDGGPVVRAHGERIWPVYHSTRAMPQPWDVIGNRLLAASPRANRVPWERLRYSLTGWPDRHWMPRITVGGGQLVLSPQQWRLRADELWETSAPAPGAARALARLRAVRGLPRWVTVAADAQDEPRACDLDSLHTVRLVDRIRRCGVTEFLVAEMLPEPDIAGGPTHRGELVLRLPLAADPAEMASRVRSG</sequence>